<evidence type="ECO:0000256" key="6">
    <source>
        <dbReference type="ARBA" id="ARBA00023136"/>
    </source>
</evidence>
<evidence type="ECO:0000256" key="2">
    <source>
        <dbReference type="ARBA" id="ARBA00022448"/>
    </source>
</evidence>
<keyword evidence="7" id="KW-0998">Cell outer membrane</keyword>
<comment type="subcellular location">
    <subcellularLocation>
        <location evidence="1">Cell outer membrane</location>
        <topology evidence="1">Multi-pass membrane protein</topology>
    </subcellularLocation>
</comment>
<dbReference type="Gene3D" id="2.40.170.20">
    <property type="entry name" value="TonB-dependent receptor, beta-barrel domain"/>
    <property type="match status" value="1"/>
</dbReference>
<dbReference type="SUPFAM" id="SSF56935">
    <property type="entry name" value="Porins"/>
    <property type="match status" value="1"/>
</dbReference>
<name>A0A3B0C182_9FLAO</name>
<dbReference type="GO" id="GO:0044718">
    <property type="term" value="P:siderophore transmembrane transport"/>
    <property type="evidence" value="ECO:0007669"/>
    <property type="project" value="TreeGrafter"/>
</dbReference>
<dbReference type="InterPro" id="IPR039426">
    <property type="entry name" value="TonB-dep_rcpt-like"/>
</dbReference>
<accession>A0A3B0C182</accession>
<dbReference type="Pfam" id="PF14905">
    <property type="entry name" value="OMP_b-brl_3"/>
    <property type="match status" value="1"/>
</dbReference>
<dbReference type="InterPro" id="IPR008969">
    <property type="entry name" value="CarboxyPept-like_regulatory"/>
</dbReference>
<gene>
    <name evidence="9" type="ORF">D7Z94_22290</name>
</gene>
<dbReference type="Proteomes" id="UP000276603">
    <property type="component" value="Unassembled WGS sequence"/>
</dbReference>
<dbReference type="InterPro" id="IPR036942">
    <property type="entry name" value="Beta-barrel_TonB_sf"/>
</dbReference>
<dbReference type="GO" id="GO:0015344">
    <property type="term" value="F:siderophore uptake transmembrane transporter activity"/>
    <property type="evidence" value="ECO:0007669"/>
    <property type="project" value="TreeGrafter"/>
</dbReference>
<dbReference type="InterPro" id="IPR041700">
    <property type="entry name" value="OMP_b-brl_3"/>
</dbReference>
<dbReference type="PANTHER" id="PTHR30069">
    <property type="entry name" value="TONB-DEPENDENT OUTER MEMBRANE RECEPTOR"/>
    <property type="match status" value="1"/>
</dbReference>
<dbReference type="AlphaFoldDB" id="A0A3B0C182"/>
<evidence type="ECO:0000256" key="3">
    <source>
        <dbReference type="ARBA" id="ARBA00022452"/>
    </source>
</evidence>
<dbReference type="Gene3D" id="2.60.40.1120">
    <property type="entry name" value="Carboxypeptidase-like, regulatory domain"/>
    <property type="match status" value="1"/>
</dbReference>
<organism evidence="9 10">
    <name type="scientific">Ulvibacterium marinum</name>
    <dbReference type="NCBI Taxonomy" id="2419782"/>
    <lineage>
        <taxon>Bacteria</taxon>
        <taxon>Pseudomonadati</taxon>
        <taxon>Bacteroidota</taxon>
        <taxon>Flavobacteriia</taxon>
        <taxon>Flavobacteriales</taxon>
        <taxon>Flavobacteriaceae</taxon>
        <taxon>Ulvibacterium</taxon>
    </lineage>
</organism>
<evidence type="ECO:0000313" key="9">
    <source>
        <dbReference type="EMBL" id="RKN77949.1"/>
    </source>
</evidence>
<comment type="caution">
    <text evidence="9">The sequence shown here is derived from an EMBL/GenBank/DDBJ whole genome shotgun (WGS) entry which is preliminary data.</text>
</comment>
<reference evidence="9 10" key="1">
    <citation type="submission" date="2018-10" db="EMBL/GenBank/DDBJ databases">
        <title>Ulvibacterium marinum gen. nov., sp. nov., a novel marine bacterium of the family Flavobacteriaceae, isolated from a culture of the green alga Ulva prolifera.</title>
        <authorList>
            <person name="Zhang Z."/>
        </authorList>
    </citation>
    <scope>NUCLEOTIDE SEQUENCE [LARGE SCALE GENOMIC DNA]</scope>
    <source>
        <strain evidence="9 10">CCMM003</strain>
    </source>
</reference>
<keyword evidence="3" id="KW-1134">Transmembrane beta strand</keyword>
<keyword evidence="4" id="KW-0812">Transmembrane</keyword>
<feature type="domain" description="Outer membrane protein beta-barrel" evidence="8">
    <location>
        <begin position="383"/>
        <end position="788"/>
    </location>
</feature>
<evidence type="ECO:0000313" key="10">
    <source>
        <dbReference type="Proteomes" id="UP000276603"/>
    </source>
</evidence>
<evidence type="ECO:0000256" key="1">
    <source>
        <dbReference type="ARBA" id="ARBA00004571"/>
    </source>
</evidence>
<keyword evidence="2" id="KW-0813">Transport</keyword>
<keyword evidence="5" id="KW-0732">Signal</keyword>
<dbReference type="EMBL" id="RBCJ01000005">
    <property type="protein sequence ID" value="RKN77949.1"/>
    <property type="molecule type" value="Genomic_DNA"/>
</dbReference>
<evidence type="ECO:0000256" key="7">
    <source>
        <dbReference type="ARBA" id="ARBA00023237"/>
    </source>
</evidence>
<dbReference type="SUPFAM" id="SSF49464">
    <property type="entry name" value="Carboxypeptidase regulatory domain-like"/>
    <property type="match status" value="1"/>
</dbReference>
<sequence length="815" mass="91387">MYMVHKIYHRFLLGVLVLSASLFSYGQNSIDGKVQDEVGDPLAYVNVLLLKTGDSTLVKGAITDESGIFLMEDVAKGAYTVSASMMGFKPNSTESFEFDGSSKLTLSTIVLSQGVELDEVTVSSKKNLYAQKIDRMVINVASSILSVGSSALEILERSPGVIFDRQNSSISLVGKNGVVVMINGKQSYMPASSVVQLLQGMNANNIETIELITTPPANFDAEGNAGFINIVFKERTDVGLNGSYSLSFGVGNGTTTSDNINFNYRKNRINLYGNYSFQRDAQGQLFEFDRNFSNTNALPVNISTISNRDPIQRNHGIRAGLDYQLSDKTVMGLLVWANDNKWTMDAINQSRETESGTPRAFIELLNTERNQLQHFGSNINLKHDFNEDEFISIDLDYLKYRLENPTRYTNSFFDGNNDFLREELTQSDKTTPITVTAIKMDYNKKVTDRVKLEVGVKGVFSDFDNDVTVGTFQGQDFIEDPSLTDISNLKERILAGYGSLDYAISDKTNLQLGLRYEHTDSELVSNVQGKVVDRQFGELFPTAYISHKVNDTLNLNFSYSRRITRPTFNDMAPFVIFVDPTTFFSGNPAVQPAISNSIKFDVNYRSAILSAQYSVEDGTISKFQSRFDEVNERLIFGATNLDRSQIFSLTLGLPLTVTNWWKIQNSFIFLNTKITTTLNGTLFNFEQNSLNINHTQSFTMAKDLTSEINFNYNSPSILGFIGTSTLEEFYSFNIGVQKKLGEKWGTIGFKINDLFDAVKWTVVTDIPEQNLNTVNTFDIFNRTFMLTYSNSFGNRKLKSARQRGTGTEEEKNRVD</sequence>
<dbReference type="GO" id="GO:0009279">
    <property type="term" value="C:cell outer membrane"/>
    <property type="evidence" value="ECO:0007669"/>
    <property type="project" value="UniProtKB-SubCell"/>
</dbReference>
<evidence type="ECO:0000256" key="4">
    <source>
        <dbReference type="ARBA" id="ARBA00022692"/>
    </source>
</evidence>
<dbReference type="PANTHER" id="PTHR30069:SF29">
    <property type="entry name" value="HEMOGLOBIN AND HEMOGLOBIN-HAPTOGLOBIN-BINDING PROTEIN 1-RELATED"/>
    <property type="match status" value="1"/>
</dbReference>
<keyword evidence="6" id="KW-0472">Membrane</keyword>
<evidence type="ECO:0000256" key="5">
    <source>
        <dbReference type="ARBA" id="ARBA00022729"/>
    </source>
</evidence>
<dbReference type="Pfam" id="PF13620">
    <property type="entry name" value="CarboxypepD_reg"/>
    <property type="match status" value="1"/>
</dbReference>
<evidence type="ECO:0000259" key="8">
    <source>
        <dbReference type="Pfam" id="PF14905"/>
    </source>
</evidence>
<keyword evidence="10" id="KW-1185">Reference proteome</keyword>
<protein>
    <recommendedName>
        <fullName evidence="8">Outer membrane protein beta-barrel domain-containing protein</fullName>
    </recommendedName>
</protein>
<proteinExistence type="predicted"/>